<accession>A0A1R3JX59</accession>
<keyword evidence="2" id="KW-1185">Reference proteome</keyword>
<evidence type="ECO:0000313" key="1">
    <source>
        <dbReference type="EMBL" id="OMO99371.1"/>
    </source>
</evidence>
<gene>
    <name evidence="1" type="ORF">CCACVL1_03835</name>
</gene>
<organism evidence="1 2">
    <name type="scientific">Corchorus capsularis</name>
    <name type="common">Jute</name>
    <dbReference type="NCBI Taxonomy" id="210143"/>
    <lineage>
        <taxon>Eukaryota</taxon>
        <taxon>Viridiplantae</taxon>
        <taxon>Streptophyta</taxon>
        <taxon>Embryophyta</taxon>
        <taxon>Tracheophyta</taxon>
        <taxon>Spermatophyta</taxon>
        <taxon>Magnoliopsida</taxon>
        <taxon>eudicotyledons</taxon>
        <taxon>Gunneridae</taxon>
        <taxon>Pentapetalae</taxon>
        <taxon>rosids</taxon>
        <taxon>malvids</taxon>
        <taxon>Malvales</taxon>
        <taxon>Malvaceae</taxon>
        <taxon>Grewioideae</taxon>
        <taxon>Apeibeae</taxon>
        <taxon>Corchorus</taxon>
    </lineage>
</organism>
<evidence type="ECO:0000313" key="2">
    <source>
        <dbReference type="Proteomes" id="UP000188268"/>
    </source>
</evidence>
<protein>
    <submittedName>
        <fullName evidence="1">Uncharacterized protein</fullName>
    </submittedName>
</protein>
<dbReference type="Gramene" id="OMO99371">
    <property type="protein sequence ID" value="OMO99371"/>
    <property type="gene ID" value="CCACVL1_03835"/>
</dbReference>
<feature type="non-terminal residue" evidence="1">
    <location>
        <position position="1"/>
    </location>
</feature>
<sequence length="24" mass="2683">LIKASFSSPNIRIFSTDPKRKGYG</sequence>
<dbReference type="AlphaFoldDB" id="A0A1R3JX59"/>
<dbReference type="EMBL" id="AWWV01006886">
    <property type="protein sequence ID" value="OMO99371.1"/>
    <property type="molecule type" value="Genomic_DNA"/>
</dbReference>
<comment type="caution">
    <text evidence="1">The sequence shown here is derived from an EMBL/GenBank/DDBJ whole genome shotgun (WGS) entry which is preliminary data.</text>
</comment>
<proteinExistence type="predicted"/>
<reference evidence="1 2" key="1">
    <citation type="submission" date="2013-09" db="EMBL/GenBank/DDBJ databases">
        <title>Corchorus capsularis genome sequencing.</title>
        <authorList>
            <person name="Alam M."/>
            <person name="Haque M.S."/>
            <person name="Islam M.S."/>
            <person name="Emdad E.M."/>
            <person name="Islam M.M."/>
            <person name="Ahmed B."/>
            <person name="Halim A."/>
            <person name="Hossen Q.M.M."/>
            <person name="Hossain M.Z."/>
            <person name="Ahmed R."/>
            <person name="Khan M.M."/>
            <person name="Islam R."/>
            <person name="Rashid M.M."/>
            <person name="Khan S.A."/>
            <person name="Rahman M.S."/>
            <person name="Alam M."/>
        </authorList>
    </citation>
    <scope>NUCLEOTIDE SEQUENCE [LARGE SCALE GENOMIC DNA]</scope>
    <source>
        <strain evidence="2">cv. CVL-1</strain>
        <tissue evidence="1">Whole seedling</tissue>
    </source>
</reference>
<dbReference type="Proteomes" id="UP000188268">
    <property type="component" value="Unassembled WGS sequence"/>
</dbReference>
<name>A0A1R3JX59_COCAP</name>